<proteinExistence type="predicted"/>
<comment type="caution">
    <text evidence="2">The sequence shown here is derived from an EMBL/GenBank/DDBJ whole genome shotgun (WGS) entry which is preliminary data.</text>
</comment>
<evidence type="ECO:0008006" key="4">
    <source>
        <dbReference type="Google" id="ProtNLM"/>
    </source>
</evidence>
<keyword evidence="1" id="KW-0732">Signal</keyword>
<accession>A0AAN6VEF5</accession>
<sequence length="117" mass="12645">MYLNIPSLVTVLGLAAMASADSMAVSSNCNLYGYCRRSGQFTTANGVYSVDAAEGCRSTSVPGMIEFCVDWGRNRAHFKFQGWTGKSCLAVSSHKVLNCGPTAYCAYTEFTPVKCSW</sequence>
<evidence type="ECO:0000313" key="3">
    <source>
        <dbReference type="Proteomes" id="UP001302745"/>
    </source>
</evidence>
<dbReference type="AlphaFoldDB" id="A0AAN6VEF5"/>
<name>A0AAN6VEF5_9PEZI</name>
<feature type="chain" id="PRO_5042999388" description="Secreted protein" evidence="1">
    <location>
        <begin position="21"/>
        <end position="117"/>
    </location>
</feature>
<reference evidence="2" key="1">
    <citation type="journal article" date="2023" name="Mol. Phylogenet. Evol.">
        <title>Genome-scale phylogeny and comparative genomics of the fungal order Sordariales.</title>
        <authorList>
            <person name="Hensen N."/>
            <person name="Bonometti L."/>
            <person name="Westerberg I."/>
            <person name="Brannstrom I.O."/>
            <person name="Guillou S."/>
            <person name="Cros-Aarteil S."/>
            <person name="Calhoun S."/>
            <person name="Haridas S."/>
            <person name="Kuo A."/>
            <person name="Mondo S."/>
            <person name="Pangilinan J."/>
            <person name="Riley R."/>
            <person name="LaButti K."/>
            <person name="Andreopoulos B."/>
            <person name="Lipzen A."/>
            <person name="Chen C."/>
            <person name="Yan M."/>
            <person name="Daum C."/>
            <person name="Ng V."/>
            <person name="Clum A."/>
            <person name="Steindorff A."/>
            <person name="Ohm R.A."/>
            <person name="Martin F."/>
            <person name="Silar P."/>
            <person name="Natvig D.O."/>
            <person name="Lalanne C."/>
            <person name="Gautier V."/>
            <person name="Ament-Velasquez S.L."/>
            <person name="Kruys A."/>
            <person name="Hutchinson M.I."/>
            <person name="Powell A.J."/>
            <person name="Barry K."/>
            <person name="Miller A.N."/>
            <person name="Grigoriev I.V."/>
            <person name="Debuchy R."/>
            <person name="Gladieux P."/>
            <person name="Hiltunen Thoren M."/>
            <person name="Johannesson H."/>
        </authorList>
    </citation>
    <scope>NUCLEOTIDE SEQUENCE</scope>
    <source>
        <strain evidence="2">CBS 538.74</strain>
    </source>
</reference>
<evidence type="ECO:0000313" key="2">
    <source>
        <dbReference type="EMBL" id="KAK4149010.1"/>
    </source>
</evidence>
<feature type="signal peptide" evidence="1">
    <location>
        <begin position="1"/>
        <end position="20"/>
    </location>
</feature>
<dbReference type="Proteomes" id="UP001302745">
    <property type="component" value="Unassembled WGS sequence"/>
</dbReference>
<evidence type="ECO:0000256" key="1">
    <source>
        <dbReference type="SAM" id="SignalP"/>
    </source>
</evidence>
<organism evidence="2 3">
    <name type="scientific">Chaetomidium leptoderma</name>
    <dbReference type="NCBI Taxonomy" id="669021"/>
    <lineage>
        <taxon>Eukaryota</taxon>
        <taxon>Fungi</taxon>
        <taxon>Dikarya</taxon>
        <taxon>Ascomycota</taxon>
        <taxon>Pezizomycotina</taxon>
        <taxon>Sordariomycetes</taxon>
        <taxon>Sordariomycetidae</taxon>
        <taxon>Sordariales</taxon>
        <taxon>Chaetomiaceae</taxon>
        <taxon>Chaetomidium</taxon>
    </lineage>
</organism>
<dbReference type="EMBL" id="MU857218">
    <property type="protein sequence ID" value="KAK4149010.1"/>
    <property type="molecule type" value="Genomic_DNA"/>
</dbReference>
<protein>
    <recommendedName>
        <fullName evidence="4">Secreted protein</fullName>
    </recommendedName>
</protein>
<reference evidence="2" key="2">
    <citation type="submission" date="2023-05" db="EMBL/GenBank/DDBJ databases">
        <authorList>
            <consortium name="Lawrence Berkeley National Laboratory"/>
            <person name="Steindorff A."/>
            <person name="Hensen N."/>
            <person name="Bonometti L."/>
            <person name="Westerberg I."/>
            <person name="Brannstrom I.O."/>
            <person name="Guillou S."/>
            <person name="Cros-Aarteil S."/>
            <person name="Calhoun S."/>
            <person name="Haridas S."/>
            <person name="Kuo A."/>
            <person name="Mondo S."/>
            <person name="Pangilinan J."/>
            <person name="Riley R."/>
            <person name="Labutti K."/>
            <person name="Andreopoulos B."/>
            <person name="Lipzen A."/>
            <person name="Chen C."/>
            <person name="Yanf M."/>
            <person name="Daum C."/>
            <person name="Ng V."/>
            <person name="Clum A."/>
            <person name="Ohm R."/>
            <person name="Martin F."/>
            <person name="Silar P."/>
            <person name="Natvig D."/>
            <person name="Lalanne C."/>
            <person name="Gautier V."/>
            <person name="Ament-Velasquez S.L."/>
            <person name="Kruys A."/>
            <person name="Hutchinson M.I."/>
            <person name="Powell A.J."/>
            <person name="Barry K."/>
            <person name="Miller A.N."/>
            <person name="Grigoriev I.V."/>
            <person name="Debuchy R."/>
            <person name="Gladieux P."/>
            <person name="Thoren M.H."/>
            <person name="Johannesson H."/>
        </authorList>
    </citation>
    <scope>NUCLEOTIDE SEQUENCE</scope>
    <source>
        <strain evidence="2">CBS 538.74</strain>
    </source>
</reference>
<keyword evidence="3" id="KW-1185">Reference proteome</keyword>
<gene>
    <name evidence="2" type="ORF">C8A00DRAFT_38410</name>
</gene>